<accession>A0A2T6BS93</accession>
<dbReference type="AlphaFoldDB" id="A0A2T6BS93"/>
<dbReference type="OrthoDB" id="1495074at2"/>
<dbReference type="Proteomes" id="UP000244090">
    <property type="component" value="Unassembled WGS sequence"/>
</dbReference>
<dbReference type="EMBL" id="QBKT01000011">
    <property type="protein sequence ID" value="PTX58955.1"/>
    <property type="molecule type" value="Genomic_DNA"/>
</dbReference>
<dbReference type="RefSeq" id="WP_108116488.1">
    <property type="nucleotide sequence ID" value="NZ_QBKT01000011.1"/>
</dbReference>
<proteinExistence type="predicted"/>
<name>A0A2T6BS93_9FLAO</name>
<evidence type="ECO:0000313" key="1">
    <source>
        <dbReference type="EMBL" id="PTX58955.1"/>
    </source>
</evidence>
<reference evidence="1 2" key="1">
    <citation type="submission" date="2018-04" db="EMBL/GenBank/DDBJ databases">
        <title>Genomic Encyclopedia of Archaeal and Bacterial Type Strains, Phase II (KMG-II): from individual species to whole genera.</title>
        <authorList>
            <person name="Goeker M."/>
        </authorList>
    </citation>
    <scope>NUCLEOTIDE SEQUENCE [LARGE SCALE GENOMIC DNA]</scope>
    <source>
        <strain evidence="1 2">DSM 25731</strain>
    </source>
</reference>
<protein>
    <submittedName>
        <fullName evidence="1">Uncharacterized protein</fullName>
    </submittedName>
</protein>
<keyword evidence="2" id="KW-1185">Reference proteome</keyword>
<organism evidence="1 2">
    <name type="scientific">Kordia periserrulae</name>
    <dbReference type="NCBI Taxonomy" id="701523"/>
    <lineage>
        <taxon>Bacteria</taxon>
        <taxon>Pseudomonadati</taxon>
        <taxon>Bacteroidota</taxon>
        <taxon>Flavobacteriia</taxon>
        <taxon>Flavobacteriales</taxon>
        <taxon>Flavobacteriaceae</taxon>
        <taxon>Kordia</taxon>
    </lineage>
</organism>
<evidence type="ECO:0000313" key="2">
    <source>
        <dbReference type="Proteomes" id="UP000244090"/>
    </source>
</evidence>
<comment type="caution">
    <text evidence="1">The sequence shown here is derived from an EMBL/GenBank/DDBJ whole genome shotgun (WGS) entry which is preliminary data.</text>
</comment>
<gene>
    <name evidence="1" type="ORF">C8N46_11124</name>
</gene>
<sequence length="136" mass="16265">MTKEDLNKLSQEIDEISNNFEDKPWTDNVKLLKEDFDINSINTPSQYLKTLDELEEVLRETRLLFLYSVLNIVCKESGKNYNFDNPFQASMKYTAVMKKEGSFYLLDEDGDYGEIFTSEKFMRFIDDQYWELYEQK</sequence>